<dbReference type="InterPro" id="IPR003587">
    <property type="entry name" value="Hint_dom_N"/>
</dbReference>
<sequence>MKKNPRSSWTSWVGVARWVGVLLSTAGWSGALRPPAEGLSSRVLVEDAQRMRVWYDAFPGRSSVVLNLGDDGHYAFVTHRLQAAGKTPVNSPELFRRLARSRERSRGRPFMGPLQVSEAGLWCDHAVLVRPPVTSPSGDTLTFHPYVRVSCLGGADYVYADVLVQETLRDDSRRSLVASRAGEEFGGGTDFIDVGAEARVKGAEGRLLRVESLALAVDEATGRELVSYTVARTSLALRPDGGFQLLHPRQLVPGPSEDILLCQRRGGSDCDYALAALEDGVPEPFAAVPTGLAGALPGAPGHFSPEDYWPLPRAHDARRLYVPVRALLSPGSRNHLPCTVERYVSARLKLLDSQDGVTCTQAVDPRALLPTGQSSSTFNALLDTSYLLNANRPDAPQCQAAFLLDKPASLSFTLVGEARCPNADGSSSLEPFFLSEAIDRRSPTQRRLLFREGCLAEGTPITLADGRGVPVERVQLGDRVRVDTLGAVLTVTDVARGQESAPLVLLRDSAGREVRLTGNHPVLLADGRVVAAGSLRARDEVRTDGGVTRLTSVRRVPADGQRVFNLRLGTEKELARLAPGSQTTLFAGGFLVGDLAMQRALQSAPRPAAPLARPWLRDLRHARARAH</sequence>
<organism evidence="2 3">
    <name type="scientific">Melittangium boletus DSM 14713</name>
    <dbReference type="NCBI Taxonomy" id="1294270"/>
    <lineage>
        <taxon>Bacteria</taxon>
        <taxon>Pseudomonadati</taxon>
        <taxon>Myxococcota</taxon>
        <taxon>Myxococcia</taxon>
        <taxon>Myxococcales</taxon>
        <taxon>Cystobacterineae</taxon>
        <taxon>Archangiaceae</taxon>
        <taxon>Melittangium</taxon>
    </lineage>
</organism>
<dbReference type="Gene3D" id="2.170.16.10">
    <property type="entry name" value="Hedgehog/Intein (Hint) domain"/>
    <property type="match status" value="1"/>
</dbReference>
<evidence type="ECO:0000313" key="2">
    <source>
        <dbReference type="EMBL" id="ATB29840.1"/>
    </source>
</evidence>
<gene>
    <name evidence="2" type="ORF">MEBOL_003295</name>
</gene>
<dbReference type="GO" id="GO:0016539">
    <property type="term" value="P:intein-mediated protein splicing"/>
    <property type="evidence" value="ECO:0007669"/>
    <property type="project" value="InterPro"/>
</dbReference>
<keyword evidence="3" id="KW-1185">Reference proteome</keyword>
<dbReference type="InterPro" id="IPR036844">
    <property type="entry name" value="Hint_dom_sf"/>
</dbReference>
<feature type="domain" description="Hint" evidence="1">
    <location>
        <begin position="452"/>
        <end position="545"/>
    </location>
</feature>
<dbReference type="SMART" id="SM00306">
    <property type="entry name" value="HintN"/>
    <property type="match status" value="1"/>
</dbReference>
<dbReference type="KEGG" id="mbd:MEBOL_003295"/>
<dbReference type="InterPro" id="IPR006141">
    <property type="entry name" value="Intein_N"/>
</dbReference>
<proteinExistence type="predicted"/>
<dbReference type="AlphaFoldDB" id="A0A250IF37"/>
<dbReference type="SUPFAM" id="SSF51294">
    <property type="entry name" value="Hedgehog/intein (Hint) domain"/>
    <property type="match status" value="1"/>
</dbReference>
<evidence type="ECO:0000259" key="1">
    <source>
        <dbReference type="SMART" id="SM00306"/>
    </source>
</evidence>
<evidence type="ECO:0000313" key="3">
    <source>
        <dbReference type="Proteomes" id="UP000217289"/>
    </source>
</evidence>
<name>A0A250IF37_9BACT</name>
<accession>A0A250IF37</accession>
<dbReference type="EMBL" id="CP022163">
    <property type="protein sequence ID" value="ATB29840.1"/>
    <property type="molecule type" value="Genomic_DNA"/>
</dbReference>
<dbReference type="Proteomes" id="UP000217289">
    <property type="component" value="Chromosome"/>
</dbReference>
<reference evidence="2 3" key="1">
    <citation type="submission" date="2017-06" db="EMBL/GenBank/DDBJ databases">
        <authorList>
            <person name="Kim H.J."/>
            <person name="Triplett B.A."/>
        </authorList>
    </citation>
    <scope>NUCLEOTIDE SEQUENCE [LARGE SCALE GENOMIC DNA]</scope>
    <source>
        <strain evidence="2 3">DSM 14713</strain>
    </source>
</reference>
<dbReference type="PROSITE" id="PS50817">
    <property type="entry name" value="INTEIN_N_TER"/>
    <property type="match status" value="1"/>
</dbReference>
<protein>
    <recommendedName>
        <fullName evidence="1">Hint domain-containing protein</fullName>
    </recommendedName>
</protein>
<dbReference type="CDD" id="cd00081">
    <property type="entry name" value="Hint"/>
    <property type="match status" value="1"/>
</dbReference>